<dbReference type="GO" id="GO:0005886">
    <property type="term" value="C:plasma membrane"/>
    <property type="evidence" value="ECO:0007669"/>
    <property type="project" value="TreeGrafter"/>
</dbReference>
<evidence type="ECO:0000256" key="10">
    <source>
        <dbReference type="SAM" id="Phobius"/>
    </source>
</evidence>
<keyword evidence="8 9" id="KW-0807">Transducer</keyword>
<protein>
    <recommendedName>
        <fullName evidence="11">G-protein coupled receptors family 1 profile domain-containing protein</fullName>
    </recommendedName>
</protein>
<name>A0A9D4H8S3_DREPO</name>
<dbReference type="Proteomes" id="UP000828390">
    <property type="component" value="Unassembled WGS sequence"/>
</dbReference>
<feature type="transmembrane region" description="Helical" evidence="10">
    <location>
        <begin position="231"/>
        <end position="252"/>
    </location>
</feature>
<feature type="transmembrane region" description="Helical" evidence="10">
    <location>
        <begin position="328"/>
        <end position="352"/>
    </location>
</feature>
<dbReference type="AlphaFoldDB" id="A0A9D4H8S3"/>
<organism evidence="12 13">
    <name type="scientific">Dreissena polymorpha</name>
    <name type="common">Zebra mussel</name>
    <name type="synonym">Mytilus polymorpha</name>
    <dbReference type="NCBI Taxonomy" id="45954"/>
    <lineage>
        <taxon>Eukaryota</taxon>
        <taxon>Metazoa</taxon>
        <taxon>Spiralia</taxon>
        <taxon>Lophotrochozoa</taxon>
        <taxon>Mollusca</taxon>
        <taxon>Bivalvia</taxon>
        <taxon>Autobranchia</taxon>
        <taxon>Heteroconchia</taxon>
        <taxon>Euheterodonta</taxon>
        <taxon>Imparidentia</taxon>
        <taxon>Neoheterodontei</taxon>
        <taxon>Myida</taxon>
        <taxon>Dreissenoidea</taxon>
        <taxon>Dreissenidae</taxon>
        <taxon>Dreissena</taxon>
    </lineage>
</organism>
<reference evidence="12" key="2">
    <citation type="submission" date="2020-11" db="EMBL/GenBank/DDBJ databases">
        <authorList>
            <person name="McCartney M.A."/>
            <person name="Auch B."/>
            <person name="Kono T."/>
            <person name="Mallez S."/>
            <person name="Becker A."/>
            <person name="Gohl D.M."/>
            <person name="Silverstein K.A.T."/>
            <person name="Koren S."/>
            <person name="Bechman K.B."/>
            <person name="Herman A."/>
            <person name="Abrahante J.E."/>
            <person name="Garbe J."/>
        </authorList>
    </citation>
    <scope>NUCLEOTIDE SEQUENCE</scope>
    <source>
        <strain evidence="12">Duluth1</strain>
        <tissue evidence="12">Whole animal</tissue>
    </source>
</reference>
<dbReference type="Pfam" id="PF00001">
    <property type="entry name" value="7tm_1"/>
    <property type="match status" value="1"/>
</dbReference>
<dbReference type="OrthoDB" id="10037617at2759"/>
<keyword evidence="13" id="KW-1185">Reference proteome</keyword>
<evidence type="ECO:0000256" key="7">
    <source>
        <dbReference type="ARBA" id="ARBA00023170"/>
    </source>
</evidence>
<keyword evidence="4 10" id="KW-1133">Transmembrane helix</keyword>
<dbReference type="InterPro" id="IPR017452">
    <property type="entry name" value="GPCR_Rhodpsn_7TM"/>
</dbReference>
<proteinExistence type="inferred from homology"/>
<gene>
    <name evidence="12" type="ORF">DPMN_103820</name>
</gene>
<evidence type="ECO:0000256" key="1">
    <source>
        <dbReference type="ARBA" id="ARBA00004141"/>
    </source>
</evidence>
<feature type="transmembrane region" description="Helical" evidence="10">
    <location>
        <begin position="101"/>
        <end position="121"/>
    </location>
</feature>
<dbReference type="PROSITE" id="PS00237">
    <property type="entry name" value="G_PROTEIN_RECEP_F1_1"/>
    <property type="match status" value="1"/>
</dbReference>
<keyword evidence="3 9" id="KW-0812">Transmembrane</keyword>
<evidence type="ECO:0000256" key="2">
    <source>
        <dbReference type="ARBA" id="ARBA00010663"/>
    </source>
</evidence>
<dbReference type="PRINTS" id="PR00237">
    <property type="entry name" value="GPCRRHODOPSN"/>
</dbReference>
<dbReference type="SMART" id="SM01381">
    <property type="entry name" value="7TM_GPCR_Srsx"/>
    <property type="match status" value="1"/>
</dbReference>
<evidence type="ECO:0000256" key="9">
    <source>
        <dbReference type="RuleBase" id="RU000688"/>
    </source>
</evidence>
<feature type="domain" description="G-protein coupled receptors family 1 profile" evidence="11">
    <location>
        <begin position="79"/>
        <end position="349"/>
    </location>
</feature>
<dbReference type="InterPro" id="IPR000611">
    <property type="entry name" value="NPY_rcpt"/>
</dbReference>
<feature type="transmembrane region" description="Helical" evidence="10">
    <location>
        <begin position="295"/>
        <end position="316"/>
    </location>
</feature>
<dbReference type="Gene3D" id="1.20.1070.10">
    <property type="entry name" value="Rhodopsin 7-helix transmembrane proteins"/>
    <property type="match status" value="1"/>
</dbReference>
<evidence type="ECO:0000256" key="4">
    <source>
        <dbReference type="ARBA" id="ARBA00022989"/>
    </source>
</evidence>
<dbReference type="GO" id="GO:0004983">
    <property type="term" value="F:neuropeptide Y receptor activity"/>
    <property type="evidence" value="ECO:0007669"/>
    <property type="project" value="InterPro"/>
</dbReference>
<dbReference type="PANTHER" id="PTHR45695:SF9">
    <property type="entry name" value="LEUCOKININ RECEPTOR"/>
    <property type="match status" value="1"/>
</dbReference>
<feature type="transmembrane region" description="Helical" evidence="10">
    <location>
        <begin position="141"/>
        <end position="159"/>
    </location>
</feature>
<accession>A0A9D4H8S3</accession>
<evidence type="ECO:0000313" key="13">
    <source>
        <dbReference type="Proteomes" id="UP000828390"/>
    </source>
</evidence>
<evidence type="ECO:0000256" key="8">
    <source>
        <dbReference type="ARBA" id="ARBA00023224"/>
    </source>
</evidence>
<evidence type="ECO:0000256" key="5">
    <source>
        <dbReference type="ARBA" id="ARBA00023040"/>
    </source>
</evidence>
<feature type="transmembrane region" description="Helical" evidence="10">
    <location>
        <begin position="180"/>
        <end position="201"/>
    </location>
</feature>
<dbReference type="PANTHER" id="PTHR45695">
    <property type="entry name" value="LEUCOKININ RECEPTOR-RELATED"/>
    <property type="match status" value="1"/>
</dbReference>
<evidence type="ECO:0000313" key="12">
    <source>
        <dbReference type="EMBL" id="KAH3830575.1"/>
    </source>
</evidence>
<comment type="similarity">
    <text evidence="2 9">Belongs to the G-protein coupled receptor 1 family.</text>
</comment>
<evidence type="ECO:0000256" key="3">
    <source>
        <dbReference type="ARBA" id="ARBA00022692"/>
    </source>
</evidence>
<comment type="caution">
    <text evidence="12">The sequence shown here is derived from an EMBL/GenBank/DDBJ whole genome shotgun (WGS) entry which is preliminary data.</text>
</comment>
<dbReference type="SUPFAM" id="SSF81321">
    <property type="entry name" value="Family A G protein-coupled receptor-like"/>
    <property type="match status" value="1"/>
</dbReference>
<dbReference type="InterPro" id="IPR000276">
    <property type="entry name" value="GPCR_Rhodpsn"/>
</dbReference>
<dbReference type="CDD" id="cd00637">
    <property type="entry name" value="7tm_classA_rhodopsin-like"/>
    <property type="match status" value="1"/>
</dbReference>
<dbReference type="PROSITE" id="PS50262">
    <property type="entry name" value="G_PROTEIN_RECEP_F1_2"/>
    <property type="match status" value="1"/>
</dbReference>
<keyword evidence="6 10" id="KW-0472">Membrane</keyword>
<dbReference type="PRINTS" id="PR01012">
    <property type="entry name" value="NRPEPTIDEYR"/>
</dbReference>
<comment type="subcellular location">
    <subcellularLocation>
        <location evidence="1">Membrane</location>
        <topology evidence="1">Multi-pass membrane protein</topology>
    </subcellularLocation>
</comment>
<sequence>MSSNESVSSQSILNSNNLSYAMKSNTSDIISTSFGSGNIYNNWSVNVSTPSALEEPASREVIVLLSILFIVIGTVGLIGNSLVIIVILLDRKMRQSVTNIFIMNLATADFLIMLVGVPEIIQFMMNRGWLLGEALCRINRFIVVVSLYVSILSLVSVCIERFVAIVYPLKAHLLCGRKKIVFAILLIWPVSIACGLPTVLYNTLASPDPEVHFKHCFIRFPELRYHTVFDYSQFVLFYFVPVTVQIILYAVIGKKLYASTEELHARFQMRKDNRLKKEKIKSSDTIKARKDVVKMLAASVLVYIICYAPPQILLMYTTFATKPFQPTWSFQVFSIIISNVNSAANPILYSIFSQNFRKNFRKYLFYFCLPKPAEYQRACQDSSNESRIMSRKVGSVMSRSTTFSRV</sequence>
<reference evidence="12" key="1">
    <citation type="journal article" date="2019" name="bioRxiv">
        <title>The Genome of the Zebra Mussel, Dreissena polymorpha: A Resource for Invasive Species Research.</title>
        <authorList>
            <person name="McCartney M.A."/>
            <person name="Auch B."/>
            <person name="Kono T."/>
            <person name="Mallez S."/>
            <person name="Zhang Y."/>
            <person name="Obille A."/>
            <person name="Becker A."/>
            <person name="Abrahante J.E."/>
            <person name="Garbe J."/>
            <person name="Badalamenti J.P."/>
            <person name="Herman A."/>
            <person name="Mangelson H."/>
            <person name="Liachko I."/>
            <person name="Sullivan S."/>
            <person name="Sone E.D."/>
            <person name="Koren S."/>
            <person name="Silverstein K.A.T."/>
            <person name="Beckman K.B."/>
            <person name="Gohl D.M."/>
        </authorList>
    </citation>
    <scope>NUCLEOTIDE SEQUENCE</scope>
    <source>
        <strain evidence="12">Duluth1</strain>
        <tissue evidence="12">Whole animal</tissue>
    </source>
</reference>
<keyword evidence="5 9" id="KW-0297">G-protein coupled receptor</keyword>
<dbReference type="EMBL" id="JAIWYP010000004">
    <property type="protein sequence ID" value="KAH3830575.1"/>
    <property type="molecule type" value="Genomic_DNA"/>
</dbReference>
<keyword evidence="7 9" id="KW-0675">Receptor</keyword>
<evidence type="ECO:0000259" key="11">
    <source>
        <dbReference type="PROSITE" id="PS50262"/>
    </source>
</evidence>
<evidence type="ECO:0000256" key="6">
    <source>
        <dbReference type="ARBA" id="ARBA00023136"/>
    </source>
</evidence>
<feature type="transmembrane region" description="Helical" evidence="10">
    <location>
        <begin position="61"/>
        <end position="89"/>
    </location>
</feature>